<organism evidence="1">
    <name type="scientific">marine metagenome</name>
    <dbReference type="NCBI Taxonomy" id="408172"/>
    <lineage>
        <taxon>unclassified sequences</taxon>
        <taxon>metagenomes</taxon>
        <taxon>ecological metagenomes</taxon>
    </lineage>
</organism>
<proteinExistence type="predicted"/>
<reference evidence="1" key="1">
    <citation type="submission" date="2018-05" db="EMBL/GenBank/DDBJ databases">
        <authorList>
            <person name="Lanie J.A."/>
            <person name="Ng W.-L."/>
            <person name="Kazmierczak K.M."/>
            <person name="Andrzejewski T.M."/>
            <person name="Davidsen T.M."/>
            <person name="Wayne K.J."/>
            <person name="Tettelin H."/>
            <person name="Glass J.I."/>
            <person name="Rusch D."/>
            <person name="Podicherti R."/>
            <person name="Tsui H.-C.T."/>
            <person name="Winkler M.E."/>
        </authorList>
    </citation>
    <scope>NUCLEOTIDE SEQUENCE</scope>
</reference>
<dbReference type="GO" id="GO:0005524">
    <property type="term" value="F:ATP binding"/>
    <property type="evidence" value="ECO:0007669"/>
    <property type="project" value="InterPro"/>
</dbReference>
<feature type="non-terminal residue" evidence="1">
    <location>
        <position position="100"/>
    </location>
</feature>
<dbReference type="PANTHER" id="PTHR43382:SF2">
    <property type="entry name" value="BIFUNCTIONAL GLUTAMATE_PROLINE--TRNA LIGASE"/>
    <property type="match status" value="1"/>
</dbReference>
<dbReference type="GO" id="GO:0004827">
    <property type="term" value="F:proline-tRNA ligase activity"/>
    <property type="evidence" value="ECO:0007669"/>
    <property type="project" value="InterPro"/>
</dbReference>
<dbReference type="PANTHER" id="PTHR43382">
    <property type="entry name" value="PROLYL-TRNA SYNTHETASE"/>
    <property type="match status" value="1"/>
</dbReference>
<name>A0A382VFE4_9ZZZZ</name>
<dbReference type="InterPro" id="IPR004499">
    <property type="entry name" value="Pro-tRNA-ligase_IIa_arc-type"/>
</dbReference>
<dbReference type="AlphaFoldDB" id="A0A382VFE4"/>
<dbReference type="InterPro" id="IPR045864">
    <property type="entry name" value="aa-tRNA-synth_II/BPL/LPL"/>
</dbReference>
<evidence type="ECO:0000313" key="1">
    <source>
        <dbReference type="EMBL" id="SVD45197.1"/>
    </source>
</evidence>
<dbReference type="Gene3D" id="3.30.930.10">
    <property type="entry name" value="Bira Bifunctional Protein, Domain 2"/>
    <property type="match status" value="1"/>
</dbReference>
<evidence type="ECO:0008006" key="2">
    <source>
        <dbReference type="Google" id="ProtNLM"/>
    </source>
</evidence>
<dbReference type="GO" id="GO:0006433">
    <property type="term" value="P:prolyl-tRNA aminoacylation"/>
    <property type="evidence" value="ECO:0007669"/>
    <property type="project" value="InterPro"/>
</dbReference>
<protein>
    <recommendedName>
        <fullName evidence="2">Proline--tRNA ligase</fullName>
    </recommendedName>
</protein>
<sequence length="100" mass="11515">MALKNKKSNFSEWYTEVIQRADLADYGPVSGTMIMKPNGYSLWETAQKYFNKKIKRDGVQNAYFPMLIPERLLLKESKHIEGFAPEVAWVTQGGKSKLKE</sequence>
<dbReference type="GO" id="GO:0005737">
    <property type="term" value="C:cytoplasm"/>
    <property type="evidence" value="ECO:0007669"/>
    <property type="project" value="InterPro"/>
</dbReference>
<dbReference type="SUPFAM" id="SSF55681">
    <property type="entry name" value="Class II aaRS and biotin synthetases"/>
    <property type="match status" value="1"/>
</dbReference>
<dbReference type="GO" id="GO:0017101">
    <property type="term" value="C:aminoacyl-tRNA synthetase multienzyme complex"/>
    <property type="evidence" value="ECO:0007669"/>
    <property type="project" value="TreeGrafter"/>
</dbReference>
<gene>
    <name evidence="1" type="ORF">METZ01_LOCUS398051</name>
</gene>
<dbReference type="EMBL" id="UINC01151533">
    <property type="protein sequence ID" value="SVD45197.1"/>
    <property type="molecule type" value="Genomic_DNA"/>
</dbReference>
<accession>A0A382VFE4</accession>